<evidence type="ECO:0000256" key="2">
    <source>
        <dbReference type="ARBA" id="ARBA00001947"/>
    </source>
</evidence>
<evidence type="ECO:0000313" key="12">
    <source>
        <dbReference type="Proteomes" id="UP000193411"/>
    </source>
</evidence>
<dbReference type="Proteomes" id="UP000193411">
    <property type="component" value="Unassembled WGS sequence"/>
</dbReference>
<dbReference type="InterPro" id="IPR001279">
    <property type="entry name" value="Metallo-B-lactamas"/>
</dbReference>
<gene>
    <name evidence="11" type="ORF">BCR44DRAFT_1533975</name>
</gene>
<evidence type="ECO:0000256" key="9">
    <source>
        <dbReference type="ARBA" id="ARBA00031044"/>
    </source>
</evidence>
<evidence type="ECO:0000256" key="8">
    <source>
        <dbReference type="ARBA" id="ARBA00022833"/>
    </source>
</evidence>
<evidence type="ECO:0000259" key="10">
    <source>
        <dbReference type="SMART" id="SM00849"/>
    </source>
</evidence>
<dbReference type="GO" id="GO:0046872">
    <property type="term" value="F:metal ion binding"/>
    <property type="evidence" value="ECO:0007669"/>
    <property type="project" value="UniProtKB-KW"/>
</dbReference>
<evidence type="ECO:0000256" key="6">
    <source>
        <dbReference type="ARBA" id="ARBA00022723"/>
    </source>
</evidence>
<comment type="cofactor">
    <cofactor evidence="2">
        <name>Zn(2+)</name>
        <dbReference type="ChEBI" id="CHEBI:29105"/>
    </cofactor>
</comment>
<comment type="caution">
    <text evidence="11">The sequence shown here is derived from an EMBL/GenBank/DDBJ whole genome shotgun (WGS) entry which is preliminary data.</text>
</comment>
<dbReference type="HAMAP" id="MF_01374">
    <property type="entry name" value="Glyoxalase_2"/>
    <property type="match status" value="1"/>
</dbReference>
<dbReference type="EC" id="3.1.2.6" evidence="5"/>
<dbReference type="GO" id="GO:0004416">
    <property type="term" value="F:hydroxyacylglutathione hydrolase activity"/>
    <property type="evidence" value="ECO:0007669"/>
    <property type="project" value="UniProtKB-EC"/>
</dbReference>
<sequence length="257" mass="27084">MDVAIVPCLRDNYAYLLIDRASNLAAAIDPVEPKKVSPRPPDATCNWPLFCPTTHHHSDHAGGNAALLASLPAAIPVYAGDPRVQAISHTLADGDTLALGDTISIRAMHTPCHTTGHISYYCTSLSGTDSPVVFTGDTLFLGGCGRFFEGTADQMLASLDKLAALPGETKVYCGHEYTKANLKFGVAVDAANDQLSKRLANLQAVTVPGTIAEELATNVFMRTRVHGVGDAVGVVGGKSDPIAVMAALREAKNEFRA</sequence>
<accession>A0A1Y2HGK5</accession>
<dbReference type="CDD" id="cd07723">
    <property type="entry name" value="hydroxyacylglutathione_hydrolase_MBL-fold"/>
    <property type="match status" value="1"/>
</dbReference>
<proteinExistence type="inferred from homology"/>
<dbReference type="Pfam" id="PF00753">
    <property type="entry name" value="Lactamase_B"/>
    <property type="match status" value="1"/>
</dbReference>
<dbReference type="AlphaFoldDB" id="A0A1Y2HGK5"/>
<reference evidence="11 12" key="1">
    <citation type="submission" date="2016-07" db="EMBL/GenBank/DDBJ databases">
        <title>Pervasive Adenine N6-methylation of Active Genes in Fungi.</title>
        <authorList>
            <consortium name="DOE Joint Genome Institute"/>
            <person name="Mondo S.J."/>
            <person name="Dannebaum R.O."/>
            <person name="Kuo R.C."/>
            <person name="Labutti K."/>
            <person name="Haridas S."/>
            <person name="Kuo A."/>
            <person name="Salamov A."/>
            <person name="Ahrendt S.R."/>
            <person name="Lipzen A."/>
            <person name="Sullivan W."/>
            <person name="Andreopoulos W.B."/>
            <person name="Clum A."/>
            <person name="Lindquist E."/>
            <person name="Daum C."/>
            <person name="Ramamoorthy G.K."/>
            <person name="Gryganskyi A."/>
            <person name="Culley D."/>
            <person name="Magnuson J.K."/>
            <person name="James T.Y."/>
            <person name="O'Malley M.A."/>
            <person name="Stajich J.E."/>
            <person name="Spatafora J.W."/>
            <person name="Visel A."/>
            <person name="Grigoriev I.V."/>
        </authorList>
    </citation>
    <scope>NUCLEOTIDE SEQUENCE [LARGE SCALE GENOMIC DNA]</scope>
    <source>
        <strain evidence="11 12">PL171</strain>
    </source>
</reference>
<protein>
    <recommendedName>
        <fullName evidence="5">hydroxyacylglutathione hydrolase</fullName>
        <ecNumber evidence="5">3.1.2.6</ecNumber>
    </recommendedName>
    <alternativeName>
        <fullName evidence="9">Glyoxalase II</fullName>
    </alternativeName>
</protein>
<comment type="catalytic activity">
    <reaction evidence="1">
        <text>an S-(2-hydroxyacyl)glutathione + H2O = a 2-hydroxy carboxylate + glutathione + H(+)</text>
        <dbReference type="Rhea" id="RHEA:21864"/>
        <dbReference type="ChEBI" id="CHEBI:15377"/>
        <dbReference type="ChEBI" id="CHEBI:15378"/>
        <dbReference type="ChEBI" id="CHEBI:57925"/>
        <dbReference type="ChEBI" id="CHEBI:58896"/>
        <dbReference type="ChEBI" id="CHEBI:71261"/>
        <dbReference type="EC" id="3.1.2.6"/>
    </reaction>
</comment>
<dbReference type="Pfam" id="PF16123">
    <property type="entry name" value="HAGH_C"/>
    <property type="match status" value="1"/>
</dbReference>
<keyword evidence="12" id="KW-1185">Reference proteome</keyword>
<dbReference type="NCBIfam" id="TIGR03413">
    <property type="entry name" value="GSH_gloB"/>
    <property type="match status" value="1"/>
</dbReference>
<dbReference type="InterPro" id="IPR035680">
    <property type="entry name" value="Clx_II_MBL"/>
</dbReference>
<dbReference type="PANTHER" id="PTHR11935">
    <property type="entry name" value="BETA LACTAMASE DOMAIN"/>
    <property type="match status" value="1"/>
</dbReference>
<evidence type="ECO:0000256" key="1">
    <source>
        <dbReference type="ARBA" id="ARBA00001623"/>
    </source>
</evidence>
<dbReference type="InterPro" id="IPR036866">
    <property type="entry name" value="RibonucZ/Hydroxyglut_hydro"/>
</dbReference>
<evidence type="ECO:0000256" key="4">
    <source>
        <dbReference type="ARBA" id="ARBA00006759"/>
    </source>
</evidence>
<name>A0A1Y2HGK5_9FUNG</name>
<dbReference type="OrthoDB" id="515692at2759"/>
<dbReference type="PANTHER" id="PTHR11935:SF94">
    <property type="entry name" value="TENZING NORGAY, ISOFORM C"/>
    <property type="match status" value="1"/>
</dbReference>
<comment type="similarity">
    <text evidence="4">Belongs to the metallo-beta-lactamase superfamily. Glyoxalase II family.</text>
</comment>
<dbReference type="SMART" id="SM00849">
    <property type="entry name" value="Lactamase_B"/>
    <property type="match status" value="1"/>
</dbReference>
<evidence type="ECO:0000313" key="11">
    <source>
        <dbReference type="EMBL" id="ORZ33728.1"/>
    </source>
</evidence>
<dbReference type="Gene3D" id="3.60.15.10">
    <property type="entry name" value="Ribonuclease Z/Hydroxyacylglutathione hydrolase-like"/>
    <property type="match status" value="1"/>
</dbReference>
<dbReference type="InterPro" id="IPR017782">
    <property type="entry name" value="Hydroxyacylglutathione_Hdrlase"/>
</dbReference>
<dbReference type="GO" id="GO:0019243">
    <property type="term" value="P:methylglyoxal catabolic process to D-lactate via S-lactoyl-glutathione"/>
    <property type="evidence" value="ECO:0007669"/>
    <property type="project" value="InterPro"/>
</dbReference>
<evidence type="ECO:0000256" key="5">
    <source>
        <dbReference type="ARBA" id="ARBA00011917"/>
    </source>
</evidence>
<keyword evidence="7" id="KW-0378">Hydrolase</keyword>
<dbReference type="EMBL" id="MCFL01000033">
    <property type="protein sequence ID" value="ORZ33728.1"/>
    <property type="molecule type" value="Genomic_DNA"/>
</dbReference>
<dbReference type="STRING" id="765915.A0A1Y2HGK5"/>
<evidence type="ECO:0000256" key="7">
    <source>
        <dbReference type="ARBA" id="ARBA00022801"/>
    </source>
</evidence>
<keyword evidence="8" id="KW-0862">Zinc</keyword>
<organism evidence="11 12">
    <name type="scientific">Catenaria anguillulae PL171</name>
    <dbReference type="NCBI Taxonomy" id="765915"/>
    <lineage>
        <taxon>Eukaryota</taxon>
        <taxon>Fungi</taxon>
        <taxon>Fungi incertae sedis</taxon>
        <taxon>Blastocladiomycota</taxon>
        <taxon>Blastocladiomycetes</taxon>
        <taxon>Blastocladiales</taxon>
        <taxon>Catenariaceae</taxon>
        <taxon>Catenaria</taxon>
    </lineage>
</organism>
<comment type="pathway">
    <text evidence="3">Secondary metabolite metabolism; methylglyoxal degradation; (R)-lactate from methylglyoxal: step 2/2.</text>
</comment>
<evidence type="ECO:0000256" key="3">
    <source>
        <dbReference type="ARBA" id="ARBA00004963"/>
    </source>
</evidence>
<dbReference type="UniPathway" id="UPA00619">
    <property type="reaction ID" value="UER00676"/>
</dbReference>
<feature type="domain" description="Metallo-beta-lactamase" evidence="10">
    <location>
        <begin position="11"/>
        <end position="175"/>
    </location>
</feature>
<dbReference type="InterPro" id="IPR032282">
    <property type="entry name" value="HAGH_C"/>
</dbReference>
<keyword evidence="6" id="KW-0479">Metal-binding</keyword>
<dbReference type="SUPFAM" id="SSF56281">
    <property type="entry name" value="Metallo-hydrolase/oxidoreductase"/>
    <property type="match status" value="1"/>
</dbReference>